<sequence length="67" mass="6959">MGLPVQESVTGALNVYSTTAEAFDDSAVRMAASFAEYAAVALANAHLYDTTTTLTVRICSASVAVRS</sequence>
<comment type="caution">
    <text evidence="1">The sequence shown here is derived from an EMBL/GenBank/DDBJ whole genome shotgun (WGS) entry which is preliminary data.</text>
</comment>
<evidence type="ECO:0000313" key="2">
    <source>
        <dbReference type="Proteomes" id="UP001183629"/>
    </source>
</evidence>
<dbReference type="SUPFAM" id="SSF55781">
    <property type="entry name" value="GAF domain-like"/>
    <property type="match status" value="1"/>
</dbReference>
<dbReference type="RefSeq" id="WP_310413199.1">
    <property type="nucleotide sequence ID" value="NZ_JAVDYC010000001.1"/>
</dbReference>
<keyword evidence="2" id="KW-1185">Reference proteome</keyword>
<evidence type="ECO:0000313" key="1">
    <source>
        <dbReference type="EMBL" id="MDR7322588.1"/>
    </source>
</evidence>
<protein>
    <submittedName>
        <fullName evidence="1">GAF domain-containing protein</fullName>
    </submittedName>
</protein>
<proteinExistence type="predicted"/>
<gene>
    <name evidence="1" type="ORF">J2S44_002838</name>
</gene>
<organism evidence="1 2">
    <name type="scientific">Catenuloplanes niger</name>
    <dbReference type="NCBI Taxonomy" id="587534"/>
    <lineage>
        <taxon>Bacteria</taxon>
        <taxon>Bacillati</taxon>
        <taxon>Actinomycetota</taxon>
        <taxon>Actinomycetes</taxon>
        <taxon>Micromonosporales</taxon>
        <taxon>Micromonosporaceae</taxon>
        <taxon>Catenuloplanes</taxon>
    </lineage>
</organism>
<dbReference type="Proteomes" id="UP001183629">
    <property type="component" value="Unassembled WGS sequence"/>
</dbReference>
<dbReference type="EMBL" id="JAVDYC010000001">
    <property type="protein sequence ID" value="MDR7322588.1"/>
    <property type="molecule type" value="Genomic_DNA"/>
</dbReference>
<dbReference type="InterPro" id="IPR029016">
    <property type="entry name" value="GAF-like_dom_sf"/>
</dbReference>
<dbReference type="AlphaFoldDB" id="A0AAE4CTS3"/>
<name>A0AAE4CTS3_9ACTN</name>
<dbReference type="Gene3D" id="3.30.450.40">
    <property type="match status" value="1"/>
</dbReference>
<accession>A0AAE4CTS3</accession>
<reference evidence="1 2" key="1">
    <citation type="submission" date="2023-07" db="EMBL/GenBank/DDBJ databases">
        <title>Sequencing the genomes of 1000 actinobacteria strains.</title>
        <authorList>
            <person name="Klenk H.-P."/>
        </authorList>
    </citation>
    <scope>NUCLEOTIDE SEQUENCE [LARGE SCALE GENOMIC DNA]</scope>
    <source>
        <strain evidence="1 2">DSM 44711</strain>
    </source>
</reference>